<evidence type="ECO:0000256" key="3">
    <source>
        <dbReference type="ARBA" id="ARBA00022692"/>
    </source>
</evidence>
<accession>A0A923IYL3</accession>
<dbReference type="InterPro" id="IPR036458">
    <property type="entry name" value="Na:dicarbo_symporter_sf"/>
</dbReference>
<dbReference type="Gene3D" id="1.10.3860.10">
    <property type="entry name" value="Sodium:dicarboxylate symporter"/>
    <property type="match status" value="1"/>
</dbReference>
<feature type="transmembrane region" description="Helical" evidence="7">
    <location>
        <begin position="333"/>
        <end position="350"/>
    </location>
</feature>
<gene>
    <name evidence="8" type="ORF">HGG79_01755</name>
</gene>
<protein>
    <submittedName>
        <fullName evidence="8">Dicarboxylate/amino acid:cation symporter</fullName>
    </submittedName>
</protein>
<dbReference type="PANTHER" id="PTHR42865">
    <property type="entry name" value="PROTON/GLUTAMATE-ASPARTATE SYMPORTER"/>
    <property type="match status" value="1"/>
</dbReference>
<comment type="caution">
    <text evidence="8">The sequence shown here is derived from an EMBL/GenBank/DDBJ whole genome shotgun (WGS) entry which is preliminary data.</text>
</comment>
<keyword evidence="3 7" id="KW-0812">Transmembrane</keyword>
<dbReference type="AlphaFoldDB" id="A0A923IYL3"/>
<evidence type="ECO:0000256" key="4">
    <source>
        <dbReference type="ARBA" id="ARBA00022847"/>
    </source>
</evidence>
<keyword evidence="6 7" id="KW-0472">Membrane</keyword>
<dbReference type="PANTHER" id="PTHR42865:SF2">
    <property type="entry name" value="PROTON:GLUTAMATE SYMPORTER DAACS FAMILY"/>
    <property type="match status" value="1"/>
</dbReference>
<sequence length="406" mass="43560">MVIKKKSIFASLGAVIILSMFLGIIAGTFMGKNASIFAPLGDIFMQLIKMVVVPLVAFSIITGAASIGDTKSAGKIGIATFGYYMFTTAVAVIIGLVFGELFKPGAGVPVESLKSMFSNEFATKGDLPGFWDTLKGIIPENPIKALVDGNILQIIFFSLFLGFGISSLERDKKDFLVKVFNCINDALIFIIMKVMYVAPIGVFALMADATGTFGYEILKRIFVLFIVYLGALILHNFGIYSLNLKLFSKMSLKKFWSNIYKPELVALSTASSMATLPINMEVCEKDLGISKETSSFVLPLGATINMDGNAIYYALVSCFFAQMFGINLGIPQYVAIILTATIGSIGQAGVPGPTLLVVAVLLSANIPVVGLPILFGVDRIFDMLRTSVNITGDASCAIIVDGLRKS</sequence>
<dbReference type="RefSeq" id="WP_035148444.1">
    <property type="nucleotide sequence ID" value="NZ_JAAZWO010000002.1"/>
</dbReference>
<feature type="transmembrane region" description="Helical" evidence="7">
    <location>
        <begin position="151"/>
        <end position="168"/>
    </location>
</feature>
<keyword evidence="9" id="KW-1185">Reference proteome</keyword>
<dbReference type="EMBL" id="JAAZWO010000002">
    <property type="protein sequence ID" value="MBC2396506.1"/>
    <property type="molecule type" value="Genomic_DNA"/>
</dbReference>
<evidence type="ECO:0000313" key="9">
    <source>
        <dbReference type="Proteomes" id="UP000563151"/>
    </source>
</evidence>
<feature type="transmembrane region" description="Helical" evidence="7">
    <location>
        <begin position="43"/>
        <end position="64"/>
    </location>
</feature>
<evidence type="ECO:0000313" key="8">
    <source>
        <dbReference type="EMBL" id="MBC2396506.1"/>
    </source>
</evidence>
<evidence type="ECO:0000256" key="6">
    <source>
        <dbReference type="ARBA" id="ARBA00023136"/>
    </source>
</evidence>
<proteinExistence type="predicted"/>
<name>A0A923IYL3_CLOTT</name>
<evidence type="ECO:0000256" key="7">
    <source>
        <dbReference type="SAM" id="Phobius"/>
    </source>
</evidence>
<dbReference type="SUPFAM" id="SSF118215">
    <property type="entry name" value="Proton glutamate symport protein"/>
    <property type="match status" value="1"/>
</dbReference>
<feature type="transmembrane region" description="Helical" evidence="7">
    <location>
        <begin position="221"/>
        <end position="243"/>
    </location>
</feature>
<dbReference type="InterPro" id="IPR018107">
    <property type="entry name" value="Na-dicarboxylate_symporter_CS"/>
</dbReference>
<feature type="transmembrane region" description="Helical" evidence="7">
    <location>
        <begin position="188"/>
        <end position="209"/>
    </location>
</feature>
<dbReference type="GO" id="GO:0015293">
    <property type="term" value="F:symporter activity"/>
    <property type="evidence" value="ECO:0007669"/>
    <property type="project" value="UniProtKB-KW"/>
</dbReference>
<feature type="transmembrane region" description="Helical" evidence="7">
    <location>
        <begin position="76"/>
        <end position="98"/>
    </location>
</feature>
<keyword evidence="4" id="KW-0769">Symport</keyword>
<keyword evidence="5 7" id="KW-1133">Transmembrane helix</keyword>
<organism evidence="8 9">
    <name type="scientific">Clostridium tetanomorphum</name>
    <dbReference type="NCBI Taxonomy" id="1553"/>
    <lineage>
        <taxon>Bacteria</taxon>
        <taxon>Bacillati</taxon>
        <taxon>Bacillota</taxon>
        <taxon>Clostridia</taxon>
        <taxon>Eubacteriales</taxon>
        <taxon>Clostridiaceae</taxon>
        <taxon>Clostridium</taxon>
    </lineage>
</organism>
<feature type="transmembrane region" description="Helical" evidence="7">
    <location>
        <begin position="7"/>
        <end position="31"/>
    </location>
</feature>
<keyword evidence="2" id="KW-0813">Transport</keyword>
<comment type="subcellular location">
    <subcellularLocation>
        <location evidence="1">Membrane</location>
        <topology evidence="1">Multi-pass membrane protein</topology>
    </subcellularLocation>
</comment>
<evidence type="ECO:0000256" key="5">
    <source>
        <dbReference type="ARBA" id="ARBA00022989"/>
    </source>
</evidence>
<dbReference type="PRINTS" id="PR00173">
    <property type="entry name" value="EDTRNSPORT"/>
</dbReference>
<dbReference type="PROSITE" id="PS00713">
    <property type="entry name" value="NA_DICARBOXYL_SYMP_1"/>
    <property type="match status" value="1"/>
</dbReference>
<dbReference type="InterPro" id="IPR001991">
    <property type="entry name" value="Na-dicarboxylate_symporter"/>
</dbReference>
<dbReference type="Proteomes" id="UP000563151">
    <property type="component" value="Unassembled WGS sequence"/>
</dbReference>
<feature type="transmembrane region" description="Helical" evidence="7">
    <location>
        <begin position="356"/>
        <end position="377"/>
    </location>
</feature>
<dbReference type="GO" id="GO:0005886">
    <property type="term" value="C:plasma membrane"/>
    <property type="evidence" value="ECO:0007669"/>
    <property type="project" value="TreeGrafter"/>
</dbReference>
<dbReference type="Pfam" id="PF00375">
    <property type="entry name" value="SDF"/>
    <property type="match status" value="1"/>
</dbReference>
<dbReference type="GO" id="GO:0006835">
    <property type="term" value="P:dicarboxylic acid transport"/>
    <property type="evidence" value="ECO:0007669"/>
    <property type="project" value="TreeGrafter"/>
</dbReference>
<reference evidence="8 9" key="1">
    <citation type="submission" date="2020-04" db="EMBL/GenBank/DDBJ databases">
        <title>Genomic insights into acetone-butanol-ethanol (ABE) fermentation by sequencing solventogenic clostridia strains.</title>
        <authorList>
            <person name="Brown S."/>
        </authorList>
    </citation>
    <scope>NUCLEOTIDE SEQUENCE [LARGE SCALE GENOMIC DNA]</scope>
    <source>
        <strain evidence="8 9">DJ011</strain>
    </source>
</reference>
<evidence type="ECO:0000256" key="2">
    <source>
        <dbReference type="ARBA" id="ARBA00022448"/>
    </source>
</evidence>
<evidence type="ECO:0000256" key="1">
    <source>
        <dbReference type="ARBA" id="ARBA00004141"/>
    </source>
</evidence>